<protein>
    <submittedName>
        <fullName evidence="1">Uncharacterized protein</fullName>
    </submittedName>
</protein>
<keyword evidence="2" id="KW-1185">Reference proteome</keyword>
<dbReference type="AlphaFoldDB" id="A0A934KRA4"/>
<evidence type="ECO:0000313" key="2">
    <source>
        <dbReference type="Proteomes" id="UP000662373"/>
    </source>
</evidence>
<name>A0A934KRA4_9FLAO</name>
<dbReference type="RefSeq" id="WP_199596644.1">
    <property type="nucleotide sequence ID" value="NZ_JAEHJZ010000001.1"/>
</dbReference>
<proteinExistence type="predicted"/>
<reference evidence="1 2" key="1">
    <citation type="submission" date="2020-09" db="EMBL/GenBank/DDBJ databases">
        <title>Draft genome of Gelidibacter salicanalis PAMC21136.</title>
        <authorList>
            <person name="Park H."/>
        </authorList>
    </citation>
    <scope>NUCLEOTIDE SEQUENCE [LARGE SCALE GENOMIC DNA]</scope>
    <source>
        <strain evidence="1 2">PAMC21136</strain>
    </source>
</reference>
<dbReference type="Proteomes" id="UP000662373">
    <property type="component" value="Unassembled WGS sequence"/>
</dbReference>
<sequence>MLTNNSKLAIAMSQSFREVFDQVLNDYIYLLDPPAHFDMAIDSVLVGHLMYYSEGFYKENLFDVDTKNAVLNHIYTSNINKIKDAVSDPWTLLLGNPHGNLHSEKLRGFIVQDYIRLSEDVNKSKYIIQTLIQDSYEEIVRFTNPLFGNPSKMLPDQFYINCFIHPLPSLNYDDILYNARPDMIKEHSNIIFNNLLSETSNFIAGFLNEIDAK</sequence>
<evidence type="ECO:0000313" key="1">
    <source>
        <dbReference type="EMBL" id="MBJ7879198.1"/>
    </source>
</evidence>
<dbReference type="EMBL" id="JAEHJZ010000001">
    <property type="protein sequence ID" value="MBJ7879198.1"/>
    <property type="molecule type" value="Genomic_DNA"/>
</dbReference>
<organism evidence="1 2">
    <name type="scientific">Gelidibacter salicanalis</name>
    <dbReference type="NCBI Taxonomy" id="291193"/>
    <lineage>
        <taxon>Bacteria</taxon>
        <taxon>Pseudomonadati</taxon>
        <taxon>Bacteroidota</taxon>
        <taxon>Flavobacteriia</taxon>
        <taxon>Flavobacteriales</taxon>
        <taxon>Flavobacteriaceae</taxon>
        <taxon>Gelidibacter</taxon>
    </lineage>
</organism>
<gene>
    <name evidence="1" type="ORF">JEM65_00805</name>
</gene>
<comment type="caution">
    <text evidence="1">The sequence shown here is derived from an EMBL/GenBank/DDBJ whole genome shotgun (WGS) entry which is preliminary data.</text>
</comment>
<accession>A0A934KRA4</accession>